<feature type="compositionally biased region" description="Basic and acidic residues" evidence="6">
    <location>
        <begin position="132"/>
        <end position="141"/>
    </location>
</feature>
<organism evidence="8 9">
    <name type="scientific">Mytilus coruscus</name>
    <name type="common">Sea mussel</name>
    <dbReference type="NCBI Taxonomy" id="42192"/>
    <lineage>
        <taxon>Eukaryota</taxon>
        <taxon>Metazoa</taxon>
        <taxon>Spiralia</taxon>
        <taxon>Lophotrochozoa</taxon>
        <taxon>Mollusca</taxon>
        <taxon>Bivalvia</taxon>
        <taxon>Autobranchia</taxon>
        <taxon>Pteriomorphia</taxon>
        <taxon>Mytilida</taxon>
        <taxon>Mytiloidea</taxon>
        <taxon>Mytilidae</taxon>
        <taxon>Mytilinae</taxon>
        <taxon>Mytilus</taxon>
    </lineage>
</organism>
<dbReference type="InterPro" id="IPR000488">
    <property type="entry name" value="Death_dom"/>
</dbReference>
<evidence type="ECO:0000256" key="2">
    <source>
        <dbReference type="ARBA" id="ARBA00022553"/>
    </source>
</evidence>
<keyword evidence="3" id="KW-0399">Innate immunity</keyword>
<name>A0A6J8D0H2_MYTCO</name>
<evidence type="ECO:0000313" key="9">
    <source>
        <dbReference type="Proteomes" id="UP000507470"/>
    </source>
</evidence>
<dbReference type="Proteomes" id="UP000507470">
    <property type="component" value="Unassembled WGS sequence"/>
</dbReference>
<evidence type="ECO:0000256" key="6">
    <source>
        <dbReference type="SAM" id="MobiDB-lite"/>
    </source>
</evidence>
<dbReference type="GO" id="GO:0045087">
    <property type="term" value="P:innate immune response"/>
    <property type="evidence" value="ECO:0007669"/>
    <property type="project" value="UniProtKB-KW"/>
</dbReference>
<keyword evidence="2" id="KW-0597">Phosphoprotein</keyword>
<keyword evidence="4" id="KW-0832">Ubl conjugation</keyword>
<dbReference type="Gene3D" id="1.10.533.10">
    <property type="entry name" value="Death Domain, Fas"/>
    <property type="match status" value="2"/>
</dbReference>
<protein>
    <recommendedName>
        <fullName evidence="7">Death domain-containing protein</fullName>
    </recommendedName>
</protein>
<evidence type="ECO:0000256" key="3">
    <source>
        <dbReference type="ARBA" id="ARBA00022588"/>
    </source>
</evidence>
<feature type="domain" description="Death" evidence="7">
    <location>
        <begin position="212"/>
        <end position="275"/>
    </location>
</feature>
<keyword evidence="1" id="KW-1017">Isopeptide bond</keyword>
<proteinExistence type="predicted"/>
<sequence>MSSDDIKMILRKFYIALRTNVTPCAVIPVIDGLTVFDRQQIQATAKMDGDMLGNDKLIDTLGRRTTRTFLSFVTVLQEYNHDLAFEIIQYTRNYFPHIHTSIQNFQQHHNKIPSATVRPSVASSSDAQNYPLERHSIHERTTINQRSDAGSQQAFIIREESTDTYTRAALNVQSFHRTSEVRQVTFYEDTLLEDVPNVVFLKWAAELNKEDNWKKLADIISLSRKTVRELRNKSNPGEEILDILCNKEEVTVRGLLHLLESAELTESADIVKESLGVYSERPNQTSIETQTSNPDSSDSARQQSFPRTQQIYANKNPQEMPTGYKHKQLNIDSSDSSINSQLNNEEVDESSPGGAEGGNKTMINNLNRSEYKFSMVKEVHIHLSGDSKNDEIVKSPDEKKPSVSAVNTVPSNDDTPLSQGHNIQAHSKSSDQNISLRNTGTVEDHHENPTDKFFRPNSTGHFVVVEDQQPSLDHLLISGGQVLGQPTSDVGENVEKNCEQEYEALNVDFLNQPNLDSYRNIRTSIPSEQLNQNLDQQVRSSEHENGLLFGQERIQHPEFSSSQDNNFEKNLEQEYEALNRDIGNQ</sequence>
<evidence type="ECO:0000256" key="1">
    <source>
        <dbReference type="ARBA" id="ARBA00022499"/>
    </source>
</evidence>
<dbReference type="EMBL" id="CACVKT020006298">
    <property type="protein sequence ID" value="CAC5400742.1"/>
    <property type="molecule type" value="Genomic_DNA"/>
</dbReference>
<dbReference type="OrthoDB" id="6160788at2759"/>
<feature type="region of interest" description="Disordered" evidence="6">
    <location>
        <begin position="557"/>
        <end position="585"/>
    </location>
</feature>
<dbReference type="Pfam" id="PF16739">
    <property type="entry name" value="CARD_2"/>
    <property type="match status" value="1"/>
</dbReference>
<dbReference type="GO" id="GO:0007165">
    <property type="term" value="P:signal transduction"/>
    <property type="evidence" value="ECO:0007669"/>
    <property type="project" value="InterPro"/>
</dbReference>
<reference evidence="8 9" key="1">
    <citation type="submission" date="2020-06" db="EMBL/GenBank/DDBJ databases">
        <authorList>
            <person name="Li R."/>
            <person name="Bekaert M."/>
        </authorList>
    </citation>
    <scope>NUCLEOTIDE SEQUENCE [LARGE SCALE GENOMIC DNA]</scope>
    <source>
        <strain evidence="9">wild</strain>
    </source>
</reference>
<dbReference type="GO" id="GO:0005737">
    <property type="term" value="C:cytoplasm"/>
    <property type="evidence" value="ECO:0007669"/>
    <property type="project" value="UniProtKB-ARBA"/>
</dbReference>
<evidence type="ECO:0000313" key="8">
    <source>
        <dbReference type="EMBL" id="CAC5400742.1"/>
    </source>
</evidence>
<evidence type="ECO:0000259" key="7">
    <source>
        <dbReference type="PROSITE" id="PS50017"/>
    </source>
</evidence>
<evidence type="ECO:0000256" key="5">
    <source>
        <dbReference type="ARBA" id="ARBA00022859"/>
    </source>
</evidence>
<feature type="compositionally biased region" description="Low complexity" evidence="6">
    <location>
        <begin position="330"/>
        <end position="344"/>
    </location>
</feature>
<feature type="compositionally biased region" description="Polar residues" evidence="6">
    <location>
        <begin position="404"/>
        <end position="434"/>
    </location>
</feature>
<keyword evidence="5" id="KW-0391">Immunity</keyword>
<evidence type="ECO:0000256" key="4">
    <source>
        <dbReference type="ARBA" id="ARBA00022843"/>
    </source>
</evidence>
<accession>A0A6J8D0H2</accession>
<dbReference type="InterPro" id="IPR031964">
    <property type="entry name" value="CARD_dom"/>
</dbReference>
<dbReference type="InterPro" id="IPR011029">
    <property type="entry name" value="DEATH-like_dom_sf"/>
</dbReference>
<feature type="region of interest" description="Disordered" evidence="6">
    <location>
        <begin position="281"/>
        <end position="362"/>
    </location>
</feature>
<feature type="compositionally biased region" description="Basic and acidic residues" evidence="6">
    <location>
        <begin position="387"/>
        <end position="401"/>
    </location>
</feature>
<feature type="region of interest" description="Disordered" evidence="6">
    <location>
        <begin position="387"/>
        <end position="434"/>
    </location>
</feature>
<dbReference type="SUPFAM" id="SSF47986">
    <property type="entry name" value="DEATH domain"/>
    <property type="match status" value="1"/>
</dbReference>
<gene>
    <name evidence="8" type="ORF">MCOR_34895</name>
</gene>
<keyword evidence="9" id="KW-1185">Reference proteome</keyword>
<feature type="region of interest" description="Disordered" evidence="6">
    <location>
        <begin position="129"/>
        <end position="150"/>
    </location>
</feature>
<dbReference type="PROSITE" id="PS50017">
    <property type="entry name" value="DEATH_DOMAIN"/>
    <property type="match status" value="1"/>
</dbReference>
<feature type="compositionally biased region" description="Polar residues" evidence="6">
    <location>
        <begin position="281"/>
        <end position="319"/>
    </location>
</feature>
<dbReference type="AlphaFoldDB" id="A0A6J8D0H2"/>